<reference evidence="2 3" key="1">
    <citation type="journal article" date="2024" name="G3 (Bethesda)">
        <title>Genome assembly of Hibiscus sabdariffa L. provides insights into metabolisms of medicinal natural products.</title>
        <authorList>
            <person name="Kim T."/>
        </authorList>
    </citation>
    <scope>NUCLEOTIDE SEQUENCE [LARGE SCALE GENOMIC DNA]</scope>
    <source>
        <strain evidence="2">TK-2024</strain>
        <tissue evidence="2">Old leaves</tissue>
    </source>
</reference>
<sequence length="207" mass="21061">MVSVAAGSGDVVVLAVALSKGDTLPERVSGETSQKSLSLPLVHGASRVCMSSEPAMRDHTVLTHAHTSPSNADGGQDSLGSNHGSSSAGLVGMPSRSAGDGGQVHNSGICSPIESANHRSRVSDGQLRNIVEAESEGLQISDNTCSSGEHGDTEEPAHNAAQGEKILPVAHNAAQGEEILPVVSTLPGVSARANGHPMVTRSKLGRK</sequence>
<evidence type="ECO:0000256" key="1">
    <source>
        <dbReference type="SAM" id="MobiDB-lite"/>
    </source>
</evidence>
<feature type="compositionally biased region" description="Polar residues" evidence="1">
    <location>
        <begin position="138"/>
        <end position="147"/>
    </location>
</feature>
<keyword evidence="3" id="KW-1185">Reference proteome</keyword>
<evidence type="ECO:0000313" key="2">
    <source>
        <dbReference type="EMBL" id="KAK8533996.1"/>
    </source>
</evidence>
<feature type="compositionally biased region" description="Polar residues" evidence="1">
    <location>
        <begin position="65"/>
        <end position="88"/>
    </location>
</feature>
<proteinExistence type="predicted"/>
<protein>
    <submittedName>
        <fullName evidence="2">Uncharacterized protein</fullName>
    </submittedName>
</protein>
<organism evidence="2 3">
    <name type="scientific">Hibiscus sabdariffa</name>
    <name type="common">roselle</name>
    <dbReference type="NCBI Taxonomy" id="183260"/>
    <lineage>
        <taxon>Eukaryota</taxon>
        <taxon>Viridiplantae</taxon>
        <taxon>Streptophyta</taxon>
        <taxon>Embryophyta</taxon>
        <taxon>Tracheophyta</taxon>
        <taxon>Spermatophyta</taxon>
        <taxon>Magnoliopsida</taxon>
        <taxon>eudicotyledons</taxon>
        <taxon>Gunneridae</taxon>
        <taxon>Pentapetalae</taxon>
        <taxon>rosids</taxon>
        <taxon>malvids</taxon>
        <taxon>Malvales</taxon>
        <taxon>Malvaceae</taxon>
        <taxon>Malvoideae</taxon>
        <taxon>Hibiscus</taxon>
    </lineage>
</organism>
<accession>A0ABR2DAS4</accession>
<evidence type="ECO:0000313" key="3">
    <source>
        <dbReference type="Proteomes" id="UP001472677"/>
    </source>
</evidence>
<name>A0ABR2DAS4_9ROSI</name>
<dbReference type="Proteomes" id="UP001472677">
    <property type="component" value="Unassembled WGS sequence"/>
</dbReference>
<feature type="region of interest" description="Disordered" evidence="1">
    <location>
        <begin position="134"/>
        <end position="159"/>
    </location>
</feature>
<comment type="caution">
    <text evidence="2">The sequence shown here is derived from an EMBL/GenBank/DDBJ whole genome shotgun (WGS) entry which is preliminary data.</text>
</comment>
<gene>
    <name evidence="2" type="ORF">V6N12_047397</name>
</gene>
<dbReference type="EMBL" id="JBBPBM010000032">
    <property type="protein sequence ID" value="KAK8533996.1"/>
    <property type="molecule type" value="Genomic_DNA"/>
</dbReference>
<feature type="region of interest" description="Disordered" evidence="1">
    <location>
        <begin position="65"/>
        <end position="122"/>
    </location>
</feature>